<dbReference type="EMBL" id="JAAAIN010000620">
    <property type="protein sequence ID" value="KAG0312389.1"/>
    <property type="molecule type" value="Genomic_DNA"/>
</dbReference>
<feature type="compositionally biased region" description="Polar residues" evidence="1">
    <location>
        <begin position="105"/>
        <end position="115"/>
    </location>
</feature>
<evidence type="ECO:0000256" key="1">
    <source>
        <dbReference type="SAM" id="MobiDB-lite"/>
    </source>
</evidence>
<keyword evidence="3" id="KW-1185">Reference proteome</keyword>
<feature type="compositionally biased region" description="Low complexity" evidence="1">
    <location>
        <begin position="117"/>
        <end position="133"/>
    </location>
</feature>
<proteinExistence type="predicted"/>
<comment type="caution">
    <text evidence="2">The sequence shown here is derived from an EMBL/GenBank/DDBJ whole genome shotgun (WGS) entry which is preliminary data.</text>
</comment>
<dbReference type="Proteomes" id="UP000823405">
    <property type="component" value="Unassembled WGS sequence"/>
</dbReference>
<feature type="compositionally biased region" description="Polar residues" evidence="1">
    <location>
        <begin position="144"/>
        <end position="154"/>
    </location>
</feature>
<feature type="compositionally biased region" description="Low complexity" evidence="1">
    <location>
        <begin position="61"/>
        <end position="86"/>
    </location>
</feature>
<feature type="compositionally biased region" description="Pro residues" evidence="1">
    <location>
        <begin position="51"/>
        <end position="60"/>
    </location>
</feature>
<feature type="compositionally biased region" description="Polar residues" evidence="1">
    <location>
        <begin position="168"/>
        <end position="183"/>
    </location>
</feature>
<dbReference type="AlphaFoldDB" id="A0A9P6R6N3"/>
<evidence type="ECO:0000313" key="3">
    <source>
        <dbReference type="Proteomes" id="UP000823405"/>
    </source>
</evidence>
<organism evidence="2 3">
    <name type="scientific">Linnemannia gamsii</name>
    <dbReference type="NCBI Taxonomy" id="64522"/>
    <lineage>
        <taxon>Eukaryota</taxon>
        <taxon>Fungi</taxon>
        <taxon>Fungi incertae sedis</taxon>
        <taxon>Mucoromycota</taxon>
        <taxon>Mortierellomycotina</taxon>
        <taxon>Mortierellomycetes</taxon>
        <taxon>Mortierellales</taxon>
        <taxon>Mortierellaceae</taxon>
        <taxon>Linnemannia</taxon>
    </lineage>
</organism>
<evidence type="ECO:0000313" key="2">
    <source>
        <dbReference type="EMBL" id="KAG0312389.1"/>
    </source>
</evidence>
<protein>
    <submittedName>
        <fullName evidence="2">Uncharacterized protein</fullName>
    </submittedName>
</protein>
<sequence>MESTEFEAWSLSEQIQDRIVRTSPYKSAVLSPNSSHARKLSTTLQQLSHPQPQPQQPQPQPLQSQPHHQSQDQPQPQPYTQLQTQSRPQPGLERKHSPEPEPVQTPVSTSAVESSPSKRQWQWQWRGQSSSSSKDVSGDRTPRKTTANTITNRKVTGGVGLGSPMVGTLNNANSTSSSGNQGAAKTGNEGGSSLHVLRRTRSAPMLASGQLSYADILKASIKATSDPNISSSSSTGYVSLLSSESNTLRNDLILQQLARRIKLQISTYRPPHSNKNDEALAET</sequence>
<reference evidence="2" key="1">
    <citation type="journal article" date="2020" name="Fungal Divers.">
        <title>Resolving the Mortierellaceae phylogeny through synthesis of multi-gene phylogenetics and phylogenomics.</title>
        <authorList>
            <person name="Vandepol N."/>
            <person name="Liber J."/>
            <person name="Desiro A."/>
            <person name="Na H."/>
            <person name="Kennedy M."/>
            <person name="Barry K."/>
            <person name="Grigoriev I.V."/>
            <person name="Miller A.N."/>
            <person name="O'Donnell K."/>
            <person name="Stajich J.E."/>
            <person name="Bonito G."/>
        </authorList>
    </citation>
    <scope>NUCLEOTIDE SEQUENCE</scope>
    <source>
        <strain evidence="2">NVP60</strain>
    </source>
</reference>
<name>A0A9P6R6N3_9FUNG</name>
<feature type="region of interest" description="Disordered" evidence="1">
    <location>
        <begin position="26"/>
        <end position="192"/>
    </location>
</feature>
<accession>A0A9P6R6N3</accession>
<dbReference type="OrthoDB" id="2449810at2759"/>
<gene>
    <name evidence="2" type="ORF">BGZ97_011234</name>
</gene>